<evidence type="ECO:0000256" key="2">
    <source>
        <dbReference type="ARBA" id="ARBA00022490"/>
    </source>
</evidence>
<sequence>MGLNTHIYFAASDPSSKFVRLPDVLPETIVAACKIKKYFTGDLAAPVKAYPTFPGKEADYLRAQIARIAAATVLVPAGKFAFDEEAETEPKPLIKLEDFEAKPAAEMAEADSWCHLRAGVLKIGRATNLPIPEDAEEEDAPELEEEVPPLAPISSDAPVADPLPESGTETPAWSIKLYCPQARDGAVVIAKSHRWPGAYSAVVKGKHANLYVGYGAEASATPFTPTPPPPIMGEAEDVGEETDVSLAAENEVLKAIDEERMRAEAAVEEPQEE</sequence>
<keyword evidence="2" id="KW-0963">Cytoplasm</keyword>
<evidence type="ECO:0000256" key="1">
    <source>
        <dbReference type="ARBA" id="ARBA00004430"/>
    </source>
</evidence>
<keyword evidence="3" id="KW-0969">Cilium</keyword>
<evidence type="ECO:0000256" key="5">
    <source>
        <dbReference type="ARBA" id="ARBA00023273"/>
    </source>
</evidence>
<feature type="compositionally biased region" description="Acidic residues" evidence="6">
    <location>
        <begin position="133"/>
        <end position="147"/>
    </location>
</feature>
<keyword evidence="5" id="KW-0966">Cell projection</keyword>
<dbReference type="AlphaFoldDB" id="A0A7S3I1W5"/>
<evidence type="ECO:0000256" key="4">
    <source>
        <dbReference type="ARBA" id="ARBA00023212"/>
    </source>
</evidence>
<accession>A0A7S3I1W5</accession>
<evidence type="ECO:0000256" key="3">
    <source>
        <dbReference type="ARBA" id="ARBA00023069"/>
    </source>
</evidence>
<dbReference type="PANTHER" id="PTHR13159">
    <property type="entry name" value="RADIAL SPOKEHEAD-RELATED"/>
    <property type="match status" value="1"/>
</dbReference>
<feature type="region of interest" description="Disordered" evidence="6">
    <location>
        <begin position="130"/>
        <end position="170"/>
    </location>
</feature>
<protein>
    <submittedName>
        <fullName evidence="7">Uncharacterized protein</fullName>
    </submittedName>
</protein>
<dbReference type="GO" id="GO:0001534">
    <property type="term" value="C:radial spoke"/>
    <property type="evidence" value="ECO:0007669"/>
    <property type="project" value="InterPro"/>
</dbReference>
<gene>
    <name evidence="7" type="ORF">FEHR0123_LOCUS6432</name>
</gene>
<organism evidence="7">
    <name type="scientific">Favella ehrenbergii</name>
    <dbReference type="NCBI Taxonomy" id="182087"/>
    <lineage>
        <taxon>Eukaryota</taxon>
        <taxon>Sar</taxon>
        <taxon>Alveolata</taxon>
        <taxon>Ciliophora</taxon>
        <taxon>Intramacronucleata</taxon>
        <taxon>Spirotrichea</taxon>
        <taxon>Choreotrichia</taxon>
        <taxon>Tintinnida</taxon>
        <taxon>Xystonellidae</taxon>
        <taxon>Favella</taxon>
    </lineage>
</organism>
<comment type="subcellular location">
    <subcellularLocation>
        <location evidence="1">Cytoplasm</location>
        <location evidence="1">Cytoskeleton</location>
        <location evidence="1">Cilium axoneme</location>
    </subcellularLocation>
</comment>
<proteinExistence type="predicted"/>
<name>A0A7S3I1W5_9SPIT</name>
<dbReference type="GO" id="GO:0060294">
    <property type="term" value="P:cilium movement involved in cell motility"/>
    <property type="evidence" value="ECO:0007669"/>
    <property type="project" value="InterPro"/>
</dbReference>
<evidence type="ECO:0000313" key="7">
    <source>
        <dbReference type="EMBL" id="CAE0311513.1"/>
    </source>
</evidence>
<dbReference type="Pfam" id="PF04712">
    <property type="entry name" value="Radial_spoke"/>
    <property type="match status" value="1"/>
</dbReference>
<dbReference type="PANTHER" id="PTHR13159:SF0">
    <property type="entry name" value="RADIAL SPOKE HEAD 6 HOMOLOG A"/>
    <property type="match status" value="1"/>
</dbReference>
<dbReference type="GO" id="GO:0035082">
    <property type="term" value="P:axoneme assembly"/>
    <property type="evidence" value="ECO:0007669"/>
    <property type="project" value="TreeGrafter"/>
</dbReference>
<keyword evidence="4" id="KW-0206">Cytoskeleton</keyword>
<reference evidence="7" key="1">
    <citation type="submission" date="2021-01" db="EMBL/GenBank/DDBJ databases">
        <authorList>
            <person name="Corre E."/>
            <person name="Pelletier E."/>
            <person name="Niang G."/>
            <person name="Scheremetjew M."/>
            <person name="Finn R."/>
            <person name="Kale V."/>
            <person name="Holt S."/>
            <person name="Cochrane G."/>
            <person name="Meng A."/>
            <person name="Brown T."/>
            <person name="Cohen L."/>
        </authorList>
    </citation>
    <scope>NUCLEOTIDE SEQUENCE</scope>
    <source>
        <strain evidence="7">Fehren 1</strain>
    </source>
</reference>
<evidence type="ECO:0000256" key="6">
    <source>
        <dbReference type="SAM" id="MobiDB-lite"/>
    </source>
</evidence>
<dbReference type="InterPro" id="IPR006802">
    <property type="entry name" value="Radial_spoke"/>
</dbReference>
<dbReference type="EMBL" id="HBIE01021118">
    <property type="protein sequence ID" value="CAE0311513.1"/>
    <property type="molecule type" value="Transcribed_RNA"/>
</dbReference>